<feature type="compositionally biased region" description="Acidic residues" evidence="8">
    <location>
        <begin position="501"/>
        <end position="515"/>
    </location>
</feature>
<feature type="region of interest" description="Disordered" evidence="8">
    <location>
        <begin position="669"/>
        <end position="715"/>
    </location>
</feature>
<protein>
    <recommendedName>
        <fullName evidence="9">BRCT domain-containing protein</fullName>
    </recommendedName>
</protein>
<evidence type="ECO:0000256" key="3">
    <source>
        <dbReference type="ARBA" id="ARBA00022705"/>
    </source>
</evidence>
<dbReference type="GeneID" id="68119328"/>
<dbReference type="InterPro" id="IPR047854">
    <property type="entry name" value="RFC_lid"/>
</dbReference>
<comment type="caution">
    <text evidence="10">The sequence shown here is derived from an EMBL/GenBank/DDBJ whole genome shotgun (WGS) entry which is preliminary data.</text>
</comment>
<keyword evidence="3" id="KW-0235">DNA replication</keyword>
<evidence type="ECO:0000256" key="6">
    <source>
        <dbReference type="ARBA" id="ARBA00023242"/>
    </source>
</evidence>
<dbReference type="CDD" id="cd00009">
    <property type="entry name" value="AAA"/>
    <property type="match status" value="1"/>
</dbReference>
<dbReference type="OMA" id="LFDNCNK"/>
<reference evidence="10 11" key="1">
    <citation type="journal article" date="2019" name="Sci. Rep.">
        <title>Nanopore sequencing improves the draft genome of the human pathogenic amoeba Naegleria fowleri.</title>
        <authorList>
            <person name="Liechti N."/>
            <person name="Schurch N."/>
            <person name="Bruggmann R."/>
            <person name="Wittwer M."/>
        </authorList>
    </citation>
    <scope>NUCLEOTIDE SEQUENCE [LARGE SCALE GENOMIC DNA]</scope>
    <source>
        <strain evidence="10 11">ATCC 30894</strain>
    </source>
</reference>
<dbReference type="VEuPathDB" id="AmoebaDB:NfTy_038190"/>
<feature type="compositionally biased region" description="Polar residues" evidence="8">
    <location>
        <begin position="441"/>
        <end position="456"/>
    </location>
</feature>
<feature type="region of interest" description="Disordered" evidence="8">
    <location>
        <begin position="767"/>
        <end position="787"/>
    </location>
</feature>
<feature type="region of interest" description="Disordered" evidence="8">
    <location>
        <begin position="264"/>
        <end position="589"/>
    </location>
</feature>
<dbReference type="SUPFAM" id="SSF52113">
    <property type="entry name" value="BRCT domain"/>
    <property type="match status" value="1"/>
</dbReference>
<feature type="repeat" description="ANK" evidence="7">
    <location>
        <begin position="41"/>
        <end position="70"/>
    </location>
</feature>
<evidence type="ECO:0000256" key="5">
    <source>
        <dbReference type="ARBA" id="ARBA00022840"/>
    </source>
</evidence>
<dbReference type="RefSeq" id="XP_044566169.1">
    <property type="nucleotide sequence ID" value="XM_044702597.1"/>
</dbReference>
<evidence type="ECO:0000256" key="1">
    <source>
        <dbReference type="ARBA" id="ARBA00004123"/>
    </source>
</evidence>
<proteinExistence type="inferred from homology"/>
<feature type="region of interest" description="Disordered" evidence="8">
    <location>
        <begin position="1271"/>
        <end position="1300"/>
    </location>
</feature>
<keyword evidence="7" id="KW-0040">ANK repeat</keyword>
<dbReference type="PROSITE" id="PS50172">
    <property type="entry name" value="BRCT"/>
    <property type="match status" value="1"/>
</dbReference>
<feature type="compositionally biased region" description="Low complexity" evidence="8">
    <location>
        <begin position="462"/>
        <end position="475"/>
    </location>
</feature>
<dbReference type="SMART" id="SM00292">
    <property type="entry name" value="BRCT"/>
    <property type="match status" value="1"/>
</dbReference>
<feature type="compositionally biased region" description="Low complexity" evidence="8">
    <location>
        <begin position="327"/>
        <end position="353"/>
    </location>
</feature>
<feature type="domain" description="BRCT" evidence="9">
    <location>
        <begin position="589"/>
        <end position="669"/>
    </location>
</feature>
<dbReference type="SUPFAM" id="SSF48019">
    <property type="entry name" value="post-AAA+ oligomerization domain-like"/>
    <property type="match status" value="1"/>
</dbReference>
<dbReference type="FunFam" id="3.40.50.300:FF:000395">
    <property type="entry name" value="Replication factor C subunit 1"/>
    <property type="match status" value="1"/>
</dbReference>
<accession>A0A6A5C1C9</accession>
<comment type="subcellular location">
    <subcellularLocation>
        <location evidence="1">Nucleus</location>
    </subcellularLocation>
</comment>
<evidence type="ECO:0000256" key="7">
    <source>
        <dbReference type="PROSITE-ProRule" id="PRU00023"/>
    </source>
</evidence>
<dbReference type="GO" id="GO:0003677">
    <property type="term" value="F:DNA binding"/>
    <property type="evidence" value="ECO:0007669"/>
    <property type="project" value="InterPro"/>
</dbReference>
<dbReference type="InterPro" id="IPR003959">
    <property type="entry name" value="ATPase_AAA_core"/>
</dbReference>
<dbReference type="Gene3D" id="1.20.272.10">
    <property type="match status" value="1"/>
</dbReference>
<name>A0A6A5C1C9_NAEFO</name>
<dbReference type="InterPro" id="IPR036770">
    <property type="entry name" value="Ankyrin_rpt-contain_sf"/>
</dbReference>
<dbReference type="Pfam" id="PF25361">
    <property type="entry name" value="AAA_lid_RFC1"/>
    <property type="match status" value="1"/>
</dbReference>
<dbReference type="GO" id="GO:0005663">
    <property type="term" value="C:DNA replication factor C complex"/>
    <property type="evidence" value="ECO:0007669"/>
    <property type="project" value="InterPro"/>
</dbReference>
<dbReference type="Pfam" id="PF00533">
    <property type="entry name" value="BRCT"/>
    <property type="match status" value="1"/>
</dbReference>
<keyword evidence="6" id="KW-0539">Nucleus</keyword>
<dbReference type="GO" id="GO:0016887">
    <property type="term" value="F:ATP hydrolysis activity"/>
    <property type="evidence" value="ECO:0007669"/>
    <property type="project" value="InterPro"/>
</dbReference>
<dbReference type="Gene3D" id="3.40.50.10190">
    <property type="entry name" value="BRCT domain"/>
    <property type="match status" value="1"/>
</dbReference>
<feature type="compositionally biased region" description="Low complexity" evidence="8">
    <location>
        <begin position="264"/>
        <end position="285"/>
    </location>
</feature>
<dbReference type="GO" id="GO:0005634">
    <property type="term" value="C:nucleus"/>
    <property type="evidence" value="ECO:0007669"/>
    <property type="project" value="UniProtKB-SubCell"/>
</dbReference>
<evidence type="ECO:0000256" key="2">
    <source>
        <dbReference type="ARBA" id="ARBA00006116"/>
    </source>
</evidence>
<feature type="repeat" description="ANK" evidence="7">
    <location>
        <begin position="70"/>
        <end position="102"/>
    </location>
</feature>
<feature type="compositionally biased region" description="Low complexity" evidence="8">
    <location>
        <begin position="395"/>
        <end position="409"/>
    </location>
</feature>
<dbReference type="InterPro" id="IPR013725">
    <property type="entry name" value="DNA_replication_fac_RFC1_C"/>
</dbReference>
<dbReference type="Pfam" id="PF00004">
    <property type="entry name" value="AAA"/>
    <property type="match status" value="1"/>
</dbReference>
<dbReference type="VEuPathDB" id="AmoebaDB:NF0083910"/>
<keyword evidence="11" id="KW-1185">Reference proteome</keyword>
<dbReference type="SUPFAM" id="SSF48403">
    <property type="entry name" value="Ankyrin repeat"/>
    <property type="match status" value="1"/>
</dbReference>
<dbReference type="Proteomes" id="UP000444721">
    <property type="component" value="Unassembled WGS sequence"/>
</dbReference>
<dbReference type="SUPFAM" id="SSF52540">
    <property type="entry name" value="P-loop containing nucleoside triphosphate hydrolases"/>
    <property type="match status" value="1"/>
</dbReference>
<dbReference type="InterPro" id="IPR008921">
    <property type="entry name" value="DNA_pol3_clamp-load_cplx_C"/>
</dbReference>
<dbReference type="PROSITE" id="PS50088">
    <property type="entry name" value="ANK_REPEAT"/>
    <property type="match status" value="2"/>
</dbReference>
<dbReference type="GO" id="GO:0003689">
    <property type="term" value="F:DNA clamp loader activity"/>
    <property type="evidence" value="ECO:0007669"/>
    <property type="project" value="InterPro"/>
</dbReference>
<organism evidence="10 11">
    <name type="scientific">Naegleria fowleri</name>
    <name type="common">Brain eating amoeba</name>
    <dbReference type="NCBI Taxonomy" id="5763"/>
    <lineage>
        <taxon>Eukaryota</taxon>
        <taxon>Discoba</taxon>
        <taxon>Heterolobosea</taxon>
        <taxon>Tetramitia</taxon>
        <taxon>Eutetramitia</taxon>
        <taxon>Vahlkampfiidae</taxon>
        <taxon>Naegleria</taxon>
    </lineage>
</organism>
<dbReference type="CDD" id="cd18140">
    <property type="entry name" value="HLD_clamp_RFC"/>
    <property type="match status" value="1"/>
</dbReference>
<sequence>MKETPEYQFVYFAQIGDLARMKQWWEEKKITNIDCYGLMGNALHWACSRGHVEIVKYLIQNGANVNNLTTQLSALNTAASWGNLKITKILLKHGADKCIRQSVLDNGKKSLLSIHEREEERTPEEVARLKGFIQVADYIANFNYENYLVRKRSKNRFKEKLLKILWLSNESHLEEHAKCCTAFSDICIRYEQLLVESRVSPISSSLMNTTFTNLSSSSIRKDETLQVDASPMEHHAPSMEESPSVVTPTSAAIEQILFPKSIPTTTTTSIETTSTTLPHSPSTTPFKKRKLIHSSSNPSSTMPPKKKEEEKGTSKITSFFTLKRKGSNNGTTNNSTSSSASPSAKVKNASSSSEESKNKRKREHASQKSLSKSSDDEIDFELSSDSEEDVKLVNKTTPTKKQQQSTPTKKSPKHSTTVHELSEDSDLDSKKSSSSIREKLNSTPTRPNTRSQSKATPEQKKSTSSSGTPVKSSTTSEEKKTKSPAKTTKQQATKKSKVIADEEDDNEEFSEDIEETIPSNKKRKMTVPETPKESPKKKVEKKEESKSHSDAVSKKSASETPKKKSFFDKSAHENKTRAKNPGCKEIPKGKPMFLEKKAFVITGQMESLDRDQLEDLIKQYGGLVRTNVSGKTDYIIVGDDPGESKMKKARECKTKQISEDDFIEMIRKSNPNGKYDEDGDVSMQDVKPTTSVKSEKATKGGKATKTSEEPSNVVQVSKEVVKARNGDNDQLWVEKYKPDTSQQIIGHKQEFTTLLDWLKNWHAKYEEESNKAAQTKGRKKTASSDWKRAAFISGPPGIGKSTTAAIAAREAGFTHIIEMNASDARSKKAMKEEVVEVCLSKSIKDFFGKPAKINQGSSDKKKQTILIMDEVDGMSSGDRGGVAELVQIIKQTRVPIICIANDRSKQNLKTLIANCLDVKFSRPNKATITKRILEICKHEKLSIDSNAVEYMVESLNNDIRSVLNNLQLINRYSTKDHIGYLDAKTNDVTKTSTTDGIFDVVRDVFAPSNKPYNDRLEDYYFDTMLVPLFVEQNYINIRPSGVPDNERMDRIALASDSISEGDVVGSKIYRNMAFGNMNTHAFYSTLYPAYFVRGSFQSLRTYDRYFQFPMVLGKGSTTTKNYNLLRAIQKSASLKASADTNEMLDYLPLLSKTLLQPLLEGGKENVDETIEAMDEYQISRDELEFMCELTTFKGKNVSDTHKDWFSQVDTKTKTALTKQYNKVHKGFNKVTAALANQSEGEDLLNSGDEEEEDDVKLDKFVSKMKSINKLESFEKKRERAEKKKESSSSRGKKTTSKSKK</sequence>
<dbReference type="InterPro" id="IPR003593">
    <property type="entry name" value="AAA+_ATPase"/>
</dbReference>
<dbReference type="Gene3D" id="1.25.40.20">
    <property type="entry name" value="Ankyrin repeat-containing domain"/>
    <property type="match status" value="1"/>
</dbReference>
<feature type="compositionally biased region" description="Acidic residues" evidence="8">
    <location>
        <begin position="376"/>
        <end position="388"/>
    </location>
</feature>
<dbReference type="Pfam" id="PF08519">
    <property type="entry name" value="RFC1"/>
    <property type="match status" value="1"/>
</dbReference>
<dbReference type="PANTHER" id="PTHR23389">
    <property type="entry name" value="CHROMOSOME TRANSMISSION FIDELITY FACTOR 18"/>
    <property type="match status" value="1"/>
</dbReference>
<dbReference type="OrthoDB" id="446168at2759"/>
<keyword evidence="4" id="KW-0547">Nucleotide-binding</keyword>
<dbReference type="GO" id="GO:0005524">
    <property type="term" value="F:ATP binding"/>
    <property type="evidence" value="ECO:0007669"/>
    <property type="project" value="UniProtKB-KW"/>
</dbReference>
<dbReference type="InterPro" id="IPR036420">
    <property type="entry name" value="BRCT_dom_sf"/>
</dbReference>
<feature type="compositionally biased region" description="Basic and acidic residues" evidence="8">
    <location>
        <begin position="427"/>
        <end position="440"/>
    </location>
</feature>
<dbReference type="Pfam" id="PF12796">
    <property type="entry name" value="Ank_2"/>
    <property type="match status" value="1"/>
</dbReference>
<evidence type="ECO:0000256" key="8">
    <source>
        <dbReference type="SAM" id="MobiDB-lite"/>
    </source>
</evidence>
<dbReference type="VEuPathDB" id="AmoebaDB:NF0083900"/>
<gene>
    <name evidence="10" type="ORF">FDP41_012113</name>
</gene>
<dbReference type="FunFam" id="3.40.50.10190:FF:000001">
    <property type="entry name" value="Replication factor C subunit 1"/>
    <property type="match status" value="1"/>
</dbReference>
<dbReference type="PANTHER" id="PTHR23389:SF6">
    <property type="entry name" value="REPLICATION FACTOR C SUBUNIT 1"/>
    <property type="match status" value="1"/>
</dbReference>
<feature type="compositionally biased region" description="Basic and acidic residues" evidence="8">
    <location>
        <begin position="530"/>
        <end position="576"/>
    </location>
</feature>
<dbReference type="EMBL" id="VFQX01000013">
    <property type="protein sequence ID" value="KAF0981456.1"/>
    <property type="molecule type" value="Genomic_DNA"/>
</dbReference>
<keyword evidence="5" id="KW-0067">ATP-binding</keyword>
<dbReference type="InterPro" id="IPR001357">
    <property type="entry name" value="BRCT_dom"/>
</dbReference>
<dbReference type="InterPro" id="IPR002110">
    <property type="entry name" value="Ankyrin_rpt"/>
</dbReference>
<dbReference type="Gene3D" id="1.10.8.60">
    <property type="match status" value="1"/>
</dbReference>
<dbReference type="InterPro" id="IPR027417">
    <property type="entry name" value="P-loop_NTPase"/>
</dbReference>
<comment type="similarity">
    <text evidence="2">Belongs to the activator 1 large subunit family.</text>
</comment>
<feature type="compositionally biased region" description="Basic residues" evidence="8">
    <location>
        <begin position="1290"/>
        <end position="1300"/>
    </location>
</feature>
<evidence type="ECO:0000313" key="10">
    <source>
        <dbReference type="EMBL" id="KAF0981456.1"/>
    </source>
</evidence>
<dbReference type="Gene3D" id="3.40.50.300">
    <property type="entry name" value="P-loop containing nucleotide triphosphate hydrolases"/>
    <property type="match status" value="1"/>
</dbReference>
<evidence type="ECO:0000256" key="4">
    <source>
        <dbReference type="ARBA" id="ARBA00022741"/>
    </source>
</evidence>
<feature type="compositionally biased region" description="Polar residues" evidence="8">
    <location>
        <begin position="293"/>
        <end position="302"/>
    </location>
</feature>
<dbReference type="VEuPathDB" id="AmoebaDB:FDP41_012113"/>
<dbReference type="GO" id="GO:0006260">
    <property type="term" value="P:DNA replication"/>
    <property type="evidence" value="ECO:0007669"/>
    <property type="project" value="UniProtKB-KW"/>
</dbReference>
<dbReference type="SMART" id="SM00248">
    <property type="entry name" value="ANK"/>
    <property type="match status" value="2"/>
</dbReference>
<evidence type="ECO:0000313" key="11">
    <source>
        <dbReference type="Proteomes" id="UP000444721"/>
    </source>
</evidence>
<dbReference type="SMART" id="SM00382">
    <property type="entry name" value="AAA"/>
    <property type="match status" value="1"/>
</dbReference>
<feature type="compositionally biased region" description="Basic and acidic residues" evidence="8">
    <location>
        <begin position="1271"/>
        <end position="1287"/>
    </location>
</feature>
<dbReference type="PROSITE" id="PS50297">
    <property type="entry name" value="ANK_REP_REGION"/>
    <property type="match status" value="2"/>
</dbReference>
<evidence type="ECO:0000259" key="9">
    <source>
        <dbReference type="PROSITE" id="PS50172"/>
    </source>
</evidence>